<gene>
    <name evidence="2" type="ORF">DYU11_16080</name>
</gene>
<dbReference type="RefSeq" id="WP_119668717.1">
    <property type="nucleotide sequence ID" value="NZ_QXED01000004.1"/>
</dbReference>
<proteinExistence type="predicted"/>
<sequence length="232" mass="25147">MTHRLLTLVFIIFLGIGPVRAQNPVVTPDSVRTVADTTAPAASDADALLAGLTDSTEAQPLLPRKMIFTQRAFWGPKGLLRITNLAPLSAEGRAKELKIRRTMLVTHQIGGFVTLAGFVAQGFLGSRLYNAKGEDYVRVKRQHENMATFINISYGTTLALSLTPPPPAVGSRKGFSSIKLHKYLAIVHLTGMVATNVLARAIQTNFELKPYHRAAAYTTFGTYAASIIALTL</sequence>
<name>A0A418M8W3_9BACT</name>
<keyword evidence="1" id="KW-0472">Membrane</keyword>
<organism evidence="2 3">
    <name type="scientific">Fibrisoma montanum</name>
    <dbReference type="NCBI Taxonomy" id="2305895"/>
    <lineage>
        <taxon>Bacteria</taxon>
        <taxon>Pseudomonadati</taxon>
        <taxon>Bacteroidota</taxon>
        <taxon>Cytophagia</taxon>
        <taxon>Cytophagales</taxon>
        <taxon>Spirosomataceae</taxon>
        <taxon>Fibrisoma</taxon>
    </lineage>
</organism>
<keyword evidence="1" id="KW-0812">Transmembrane</keyword>
<feature type="transmembrane region" description="Helical" evidence="1">
    <location>
        <begin position="214"/>
        <end position="231"/>
    </location>
</feature>
<comment type="caution">
    <text evidence="2">The sequence shown here is derived from an EMBL/GenBank/DDBJ whole genome shotgun (WGS) entry which is preliminary data.</text>
</comment>
<reference evidence="2 3" key="1">
    <citation type="submission" date="2018-08" db="EMBL/GenBank/DDBJ databases">
        <title>Fibrisoma montanum sp. nov., isolated from Danxia mountain soil.</title>
        <authorList>
            <person name="Huang Y."/>
        </authorList>
    </citation>
    <scope>NUCLEOTIDE SEQUENCE [LARGE SCALE GENOMIC DNA]</scope>
    <source>
        <strain evidence="2 3">HYT19</strain>
    </source>
</reference>
<dbReference type="EMBL" id="QXED01000004">
    <property type="protein sequence ID" value="RIV22532.1"/>
    <property type="molecule type" value="Genomic_DNA"/>
</dbReference>
<keyword evidence="3" id="KW-1185">Reference proteome</keyword>
<feature type="transmembrane region" description="Helical" evidence="1">
    <location>
        <begin position="145"/>
        <end position="163"/>
    </location>
</feature>
<dbReference type="OrthoDB" id="9792508at2"/>
<feature type="transmembrane region" description="Helical" evidence="1">
    <location>
        <begin position="183"/>
        <end position="202"/>
    </location>
</feature>
<keyword evidence="1" id="KW-1133">Transmembrane helix</keyword>
<evidence type="ECO:0000313" key="3">
    <source>
        <dbReference type="Proteomes" id="UP000283523"/>
    </source>
</evidence>
<feature type="transmembrane region" description="Helical" evidence="1">
    <location>
        <begin position="105"/>
        <end position="124"/>
    </location>
</feature>
<evidence type="ECO:0000313" key="2">
    <source>
        <dbReference type="EMBL" id="RIV22532.1"/>
    </source>
</evidence>
<protein>
    <submittedName>
        <fullName evidence="2">Uncharacterized protein</fullName>
    </submittedName>
</protein>
<dbReference type="Proteomes" id="UP000283523">
    <property type="component" value="Unassembled WGS sequence"/>
</dbReference>
<accession>A0A418M8W3</accession>
<dbReference type="AlphaFoldDB" id="A0A418M8W3"/>
<evidence type="ECO:0000256" key="1">
    <source>
        <dbReference type="SAM" id="Phobius"/>
    </source>
</evidence>